<dbReference type="HOGENOM" id="CLU_019824_4_1_7"/>
<feature type="transmembrane region" description="Helical" evidence="7">
    <location>
        <begin position="213"/>
        <end position="235"/>
    </location>
</feature>
<feature type="transmembrane region" description="Helical" evidence="7">
    <location>
        <begin position="278"/>
        <end position="298"/>
    </location>
</feature>
<dbReference type="Pfam" id="PF06808">
    <property type="entry name" value="DctM"/>
    <property type="match status" value="1"/>
</dbReference>
<keyword evidence="2" id="KW-1003">Cell membrane</keyword>
<sequence length="429" mass="45991">MELFIFLGTLFFFLALGIPIALVLVLCAIVLMWHSGMWDAMIIPGSMLDGANNYPLMAIPFFVFAGEIMSAGGLSKRVVQLAQLMIGRVRGGLGYAAIIASILFAGLMGSSVGEAAALGGLLLPMMKQVGYHPGRAGAVIASGAILGPIIPPSTNFILLGATISGLSITKLFMIGLVPGIMIGLALMVVWFFVVRIDGYNETITFTRAEAIKILFDATPAFMMPVLLLGGIRFGIFTPTEGGAFAAIYAIAVCMLYYRELSFRDLLRVSARAAHTTSVVMLVVAAATAVGWFITIAQIPNQMTALFTPLIDNPIMLLLAINLFLFLIGMVMDLTPNILIFAPVFYPLIQQAGIDPYYFGLLFVLNLGIGVITPPVGTVLYVVCGIGNIKITQLVVKLVPFILIEVVMLLLLLFFPSLSLTPLNWLMGGN</sequence>
<evidence type="ECO:0000256" key="6">
    <source>
        <dbReference type="ARBA" id="ARBA00023136"/>
    </source>
</evidence>
<keyword evidence="4 7" id="KW-0812">Transmembrane</keyword>
<feature type="transmembrane region" description="Helical" evidence="7">
    <location>
        <begin position="171"/>
        <end position="193"/>
    </location>
</feature>
<gene>
    <name evidence="9" type="ordered locus">Ddes_1523</name>
</gene>
<dbReference type="PANTHER" id="PTHR33362">
    <property type="entry name" value="SIALIC ACID TRAP TRANSPORTER PERMEASE PROTEIN SIAT-RELATED"/>
    <property type="match status" value="1"/>
</dbReference>
<dbReference type="STRING" id="525146.Ddes_1523"/>
<evidence type="ECO:0000313" key="9">
    <source>
        <dbReference type="EMBL" id="ACL49425.1"/>
    </source>
</evidence>
<dbReference type="EMBL" id="CP001358">
    <property type="protein sequence ID" value="ACL49425.1"/>
    <property type="molecule type" value="Genomic_DNA"/>
</dbReference>
<name>B8J0Z8_DESDA</name>
<feature type="transmembrane region" description="Helical" evidence="7">
    <location>
        <begin position="54"/>
        <end position="75"/>
    </location>
</feature>
<evidence type="ECO:0000259" key="8">
    <source>
        <dbReference type="Pfam" id="PF06808"/>
    </source>
</evidence>
<dbReference type="GO" id="GO:0005886">
    <property type="term" value="C:plasma membrane"/>
    <property type="evidence" value="ECO:0007669"/>
    <property type="project" value="UniProtKB-SubCell"/>
</dbReference>
<feature type="transmembrane region" description="Helical" evidence="7">
    <location>
        <begin position="310"/>
        <end position="330"/>
    </location>
</feature>
<dbReference type="GO" id="GO:0022857">
    <property type="term" value="F:transmembrane transporter activity"/>
    <property type="evidence" value="ECO:0007669"/>
    <property type="project" value="TreeGrafter"/>
</dbReference>
<dbReference type="InterPro" id="IPR004681">
    <property type="entry name" value="TRAP_DctM"/>
</dbReference>
<evidence type="ECO:0000256" key="5">
    <source>
        <dbReference type="ARBA" id="ARBA00022989"/>
    </source>
</evidence>
<evidence type="ECO:0000256" key="3">
    <source>
        <dbReference type="ARBA" id="ARBA00022519"/>
    </source>
</evidence>
<feature type="transmembrane region" description="Helical" evidence="7">
    <location>
        <begin position="394"/>
        <end position="414"/>
    </location>
</feature>
<organism evidence="9">
    <name type="scientific">Desulfovibrio desulfuricans (strain ATCC 27774 / DSM 6949 / MB)</name>
    <dbReference type="NCBI Taxonomy" id="525146"/>
    <lineage>
        <taxon>Bacteria</taxon>
        <taxon>Pseudomonadati</taxon>
        <taxon>Thermodesulfobacteriota</taxon>
        <taxon>Desulfovibrionia</taxon>
        <taxon>Desulfovibrionales</taxon>
        <taxon>Desulfovibrionaceae</taxon>
        <taxon>Desulfovibrio</taxon>
    </lineage>
</organism>
<dbReference type="NCBIfam" id="TIGR00786">
    <property type="entry name" value="dctM"/>
    <property type="match status" value="1"/>
</dbReference>
<dbReference type="PIRSF" id="PIRSF006066">
    <property type="entry name" value="HI0050"/>
    <property type="match status" value="1"/>
</dbReference>
<feature type="transmembrane region" description="Helical" evidence="7">
    <location>
        <begin position="6"/>
        <end position="33"/>
    </location>
</feature>
<dbReference type="eggNOG" id="COG1593">
    <property type="taxonomic scope" value="Bacteria"/>
</dbReference>
<feature type="domain" description="TRAP C4-dicarboxylate transport system permease DctM subunit" evidence="8">
    <location>
        <begin position="7"/>
        <end position="416"/>
    </location>
</feature>
<keyword evidence="6 7" id="KW-0472">Membrane</keyword>
<dbReference type="AlphaFoldDB" id="B8J0Z8"/>
<evidence type="ECO:0000256" key="2">
    <source>
        <dbReference type="ARBA" id="ARBA00022475"/>
    </source>
</evidence>
<protein>
    <submittedName>
        <fullName evidence="9">TRAP dicarboxylate transporter, DctM subunit</fullName>
    </submittedName>
</protein>
<keyword evidence="5 7" id="KW-1133">Transmembrane helix</keyword>
<comment type="subcellular location">
    <subcellularLocation>
        <location evidence="1">Cell inner membrane</location>
        <topology evidence="1">Multi-pass membrane protein</topology>
    </subcellularLocation>
</comment>
<reference evidence="9" key="1">
    <citation type="submission" date="2009-01" db="EMBL/GenBank/DDBJ databases">
        <title>Complete sequence of Desulfovibrio desulfuricans subsp. desulfuricans str. ATCC 27774.</title>
        <authorList>
            <consortium name="US DOE Joint Genome Institute"/>
            <person name="Lucas S."/>
            <person name="Copeland A."/>
            <person name="Lapidus A."/>
            <person name="Glavina del Rio T."/>
            <person name="Tice H."/>
            <person name="Bruce D."/>
            <person name="Goodwin L."/>
            <person name="Pitluck S."/>
            <person name="Sims D."/>
            <person name="Lu M."/>
            <person name="Kiss H."/>
            <person name="Meineke L."/>
            <person name="Brettin T."/>
            <person name="Detter J.C."/>
            <person name="Han C."/>
            <person name="Larimer F."/>
            <person name="Land M."/>
            <person name="Hauser L."/>
            <person name="Kyrpides N."/>
            <person name="Ovchinnikova G."/>
            <person name="Hazen T.C."/>
        </authorList>
    </citation>
    <scope>NUCLEOTIDE SEQUENCE [LARGE SCALE GENOMIC DNA]</scope>
    <source>
        <strain evidence="9">ATCC 27774</strain>
    </source>
</reference>
<evidence type="ECO:0000256" key="1">
    <source>
        <dbReference type="ARBA" id="ARBA00004429"/>
    </source>
</evidence>
<feature type="transmembrane region" description="Helical" evidence="7">
    <location>
        <begin position="241"/>
        <end position="257"/>
    </location>
</feature>
<keyword evidence="3" id="KW-0997">Cell inner membrane</keyword>
<accession>B8J0Z8</accession>
<evidence type="ECO:0000256" key="7">
    <source>
        <dbReference type="SAM" id="Phobius"/>
    </source>
</evidence>
<dbReference type="KEGG" id="dds:Ddes_1523"/>
<proteinExistence type="predicted"/>
<feature type="transmembrane region" description="Helical" evidence="7">
    <location>
        <begin position="359"/>
        <end position="382"/>
    </location>
</feature>
<dbReference type="InterPro" id="IPR010656">
    <property type="entry name" value="DctM"/>
</dbReference>
<feature type="transmembrane region" description="Helical" evidence="7">
    <location>
        <begin position="95"/>
        <end position="124"/>
    </location>
</feature>
<feature type="transmembrane region" description="Helical" evidence="7">
    <location>
        <begin position="136"/>
        <end position="159"/>
    </location>
</feature>
<dbReference type="PANTHER" id="PTHR33362:SF4">
    <property type="entry name" value="2,3-DIKETO-L-GULONATE TRAP TRANSPORTER LARGE PERMEASE PROTEIN YIAN"/>
    <property type="match status" value="1"/>
</dbReference>
<evidence type="ECO:0000256" key="4">
    <source>
        <dbReference type="ARBA" id="ARBA00022692"/>
    </source>
</evidence>